<feature type="binding site" evidence="4">
    <location>
        <position position="254"/>
    </location>
    <ligand>
        <name>substrate</name>
    </ligand>
</feature>
<dbReference type="EMBL" id="FNFO01000004">
    <property type="protein sequence ID" value="SDL12416.1"/>
    <property type="molecule type" value="Genomic_DNA"/>
</dbReference>
<evidence type="ECO:0000256" key="5">
    <source>
        <dbReference type="SAM" id="SignalP"/>
    </source>
</evidence>
<name>A0A1G9HI38_9BACT</name>
<evidence type="ECO:0000313" key="6">
    <source>
        <dbReference type="EMBL" id="SDL12416.1"/>
    </source>
</evidence>
<feature type="active site" description="Nucleophile" evidence="3">
    <location>
        <position position="118"/>
    </location>
</feature>
<reference evidence="6 7" key="1">
    <citation type="submission" date="2016-10" db="EMBL/GenBank/DDBJ databases">
        <authorList>
            <person name="de Groot N.N."/>
        </authorList>
    </citation>
    <scope>NUCLEOTIDE SEQUENCE [LARGE SCALE GENOMIC DNA]</scope>
    <source>
        <strain evidence="6 7">DSM 25186</strain>
    </source>
</reference>
<feature type="binding site" evidence="4">
    <location>
        <position position="118"/>
    </location>
    <ligand>
        <name>substrate</name>
    </ligand>
</feature>
<sequence>MKQSFFVLLLLLAGACASPSPAQHHTSAFDPAAVLEQLTDQAHQALAHYPLDTADGFPRSLEADGSVRGVRSRDWTSGFYPGVLWMLYDYSGNQQLKQAAQAWTAGLEQEKWNGRTHDMGFKIYCSFGQGYRLTDDPHYRDVIVQGARTLMTRFRPTVGALRSWDHHQDEWAFPVIIDNMMNLELLFAATRLTGDSSFYSVARQHALTTLHNHYRPDASSFHVVSYDTLTGQPLAHQTHQGYADESAWARGQAWGLYGFTMTYRETREAQFLEHAHRIADYLLQRLPTDGIPPWDFDVPEATEAPRDASAAAIMASALLELSTLGGKRADTYRTTADRLLTTLASDRYRTTSVETPFLLRHSTGHVPHGDEIDVPISYADYYFVEALLRRQHLQDPS</sequence>
<dbReference type="PROSITE" id="PS51257">
    <property type="entry name" value="PROKAR_LIPOPROTEIN"/>
    <property type="match status" value="1"/>
</dbReference>
<dbReference type="Pfam" id="PF07470">
    <property type="entry name" value="Glyco_hydro_88"/>
    <property type="match status" value="1"/>
</dbReference>
<evidence type="ECO:0000313" key="7">
    <source>
        <dbReference type="Proteomes" id="UP000198510"/>
    </source>
</evidence>
<dbReference type="PANTHER" id="PTHR36845">
    <property type="entry name" value="HYDROLASE, PUTATIVE (AFU_ORTHOLOGUE AFUA_7G05090)-RELATED"/>
    <property type="match status" value="1"/>
</dbReference>
<dbReference type="GO" id="GO:0052757">
    <property type="term" value="F:chondroitin hydrolase activity"/>
    <property type="evidence" value="ECO:0007669"/>
    <property type="project" value="TreeGrafter"/>
</dbReference>
<feature type="chain" id="PRO_5011495569" evidence="5">
    <location>
        <begin position="23"/>
        <end position="397"/>
    </location>
</feature>
<evidence type="ECO:0000256" key="1">
    <source>
        <dbReference type="ARBA" id="ARBA00022801"/>
    </source>
</evidence>
<organism evidence="6 7">
    <name type="scientific">Catalinimonas alkaloidigena</name>
    <dbReference type="NCBI Taxonomy" id="1075417"/>
    <lineage>
        <taxon>Bacteria</taxon>
        <taxon>Pseudomonadati</taxon>
        <taxon>Bacteroidota</taxon>
        <taxon>Cytophagia</taxon>
        <taxon>Cytophagales</taxon>
        <taxon>Catalimonadaceae</taxon>
        <taxon>Catalinimonas</taxon>
    </lineage>
</organism>
<dbReference type="OrthoDB" id="428577at2"/>
<keyword evidence="7" id="KW-1185">Reference proteome</keyword>
<dbReference type="STRING" id="1075417.SAMN05421823_104439"/>
<feature type="binding site" evidence="4">
    <location>
        <position position="178"/>
    </location>
    <ligand>
        <name>substrate</name>
    </ligand>
</feature>
<evidence type="ECO:0000256" key="2">
    <source>
        <dbReference type="ARBA" id="ARBA00038358"/>
    </source>
</evidence>
<dbReference type="Gene3D" id="1.50.10.10">
    <property type="match status" value="1"/>
</dbReference>
<feature type="active site" description="Proton donor" evidence="3">
    <location>
        <position position="178"/>
    </location>
</feature>
<keyword evidence="5" id="KW-0732">Signal</keyword>
<comment type="similarity">
    <text evidence="2">Belongs to the glycosyl hydrolase 88 family.</text>
</comment>
<dbReference type="InterPro" id="IPR010905">
    <property type="entry name" value="Glyco_hydro_88"/>
</dbReference>
<dbReference type="RefSeq" id="WP_089682545.1">
    <property type="nucleotide sequence ID" value="NZ_FNFO01000004.1"/>
</dbReference>
<dbReference type="PANTHER" id="PTHR36845:SF1">
    <property type="entry name" value="HYDROLASE, PUTATIVE (AFU_ORTHOLOGUE AFUA_7G05090)-RELATED"/>
    <property type="match status" value="1"/>
</dbReference>
<feature type="binding site" evidence="4">
    <location>
        <position position="238"/>
    </location>
    <ligand>
        <name>substrate</name>
    </ligand>
</feature>
<keyword evidence="1 6" id="KW-0378">Hydrolase</keyword>
<proteinExistence type="inferred from homology"/>
<dbReference type="InterPro" id="IPR052369">
    <property type="entry name" value="UG_Glycosaminoglycan_Hydrolase"/>
</dbReference>
<feature type="signal peptide" evidence="5">
    <location>
        <begin position="1"/>
        <end position="22"/>
    </location>
</feature>
<accession>A0A1G9HI38</accession>
<dbReference type="SUPFAM" id="SSF48208">
    <property type="entry name" value="Six-hairpin glycosidases"/>
    <property type="match status" value="1"/>
</dbReference>
<gene>
    <name evidence="6" type="ORF">SAMN05421823_104439</name>
</gene>
<dbReference type="Proteomes" id="UP000198510">
    <property type="component" value="Unassembled WGS sequence"/>
</dbReference>
<protein>
    <submittedName>
        <fullName evidence="6">Glycosyl Hydrolase Family 88</fullName>
    </submittedName>
</protein>
<evidence type="ECO:0000256" key="3">
    <source>
        <dbReference type="PIRSR" id="PIRSR610905-1"/>
    </source>
</evidence>
<dbReference type="InterPro" id="IPR012341">
    <property type="entry name" value="6hp_glycosidase-like_sf"/>
</dbReference>
<dbReference type="GO" id="GO:0000272">
    <property type="term" value="P:polysaccharide catabolic process"/>
    <property type="evidence" value="ECO:0007669"/>
    <property type="project" value="TreeGrafter"/>
</dbReference>
<dbReference type="InterPro" id="IPR008928">
    <property type="entry name" value="6-hairpin_glycosidase_sf"/>
</dbReference>
<feature type="binding site" evidence="4">
    <location>
        <position position="250"/>
    </location>
    <ligand>
        <name>substrate</name>
    </ligand>
</feature>
<dbReference type="AlphaFoldDB" id="A0A1G9HI38"/>
<evidence type="ECO:0000256" key="4">
    <source>
        <dbReference type="PIRSR" id="PIRSR610905-2"/>
    </source>
</evidence>